<feature type="domain" description="UBA" evidence="6">
    <location>
        <begin position="215"/>
        <end position="256"/>
    </location>
</feature>
<organism evidence="7 8">
    <name type="scientific">Rhizoclosmatium globosum</name>
    <dbReference type="NCBI Taxonomy" id="329046"/>
    <lineage>
        <taxon>Eukaryota</taxon>
        <taxon>Fungi</taxon>
        <taxon>Fungi incertae sedis</taxon>
        <taxon>Chytridiomycota</taxon>
        <taxon>Chytridiomycota incertae sedis</taxon>
        <taxon>Chytridiomycetes</taxon>
        <taxon>Chytridiales</taxon>
        <taxon>Chytriomycetaceae</taxon>
        <taxon>Rhizoclosmatium</taxon>
    </lineage>
</organism>
<dbReference type="GO" id="GO:0005829">
    <property type="term" value="C:cytosol"/>
    <property type="evidence" value="ECO:0007669"/>
    <property type="project" value="TreeGrafter"/>
</dbReference>
<evidence type="ECO:0000256" key="2">
    <source>
        <dbReference type="ARBA" id="ARBA00022763"/>
    </source>
</evidence>
<gene>
    <name evidence="7" type="ORF">BCR33DRAFT_717690</name>
</gene>
<reference evidence="7 8" key="1">
    <citation type="submission" date="2016-07" db="EMBL/GenBank/DDBJ databases">
        <title>Pervasive Adenine N6-methylation of Active Genes in Fungi.</title>
        <authorList>
            <consortium name="DOE Joint Genome Institute"/>
            <person name="Mondo S.J."/>
            <person name="Dannebaum R.O."/>
            <person name="Kuo R.C."/>
            <person name="Labutti K."/>
            <person name="Haridas S."/>
            <person name="Kuo A."/>
            <person name="Salamov A."/>
            <person name="Ahrendt S.R."/>
            <person name="Lipzen A."/>
            <person name="Sullivan W."/>
            <person name="Andreopoulos W.B."/>
            <person name="Clum A."/>
            <person name="Lindquist E."/>
            <person name="Daum C."/>
            <person name="Ramamoorthy G.K."/>
            <person name="Gryganskyi A."/>
            <person name="Culley D."/>
            <person name="Magnuson J.K."/>
            <person name="James T.Y."/>
            <person name="O'Malley M.A."/>
            <person name="Stajich J.E."/>
            <person name="Spatafora J.W."/>
            <person name="Visel A."/>
            <person name="Grigoriev I.V."/>
        </authorList>
    </citation>
    <scope>NUCLEOTIDE SEQUENCE [LARGE SCALE GENOMIC DNA]</scope>
    <source>
        <strain evidence="7 8">JEL800</strain>
    </source>
</reference>
<dbReference type="OrthoDB" id="419317at2759"/>
<evidence type="ECO:0000259" key="6">
    <source>
        <dbReference type="PROSITE" id="PS50030"/>
    </source>
</evidence>
<dbReference type="GO" id="GO:0043130">
    <property type="term" value="F:ubiquitin binding"/>
    <property type="evidence" value="ECO:0007669"/>
    <property type="project" value="UniProtKB-UniRule"/>
</dbReference>
<evidence type="ECO:0000256" key="3">
    <source>
        <dbReference type="ARBA" id="ARBA00023204"/>
    </source>
</evidence>
<dbReference type="PROSITE" id="PS50030">
    <property type="entry name" value="UBA"/>
    <property type="match status" value="2"/>
</dbReference>
<keyword evidence="3 5" id="KW-0234">DNA repair</keyword>
<feature type="domain" description="UBA" evidence="6">
    <location>
        <begin position="48"/>
        <end position="88"/>
    </location>
</feature>
<protein>
    <recommendedName>
        <fullName evidence="5">UV excision repair protein RAD23</fullName>
    </recommendedName>
</protein>
<dbReference type="SUPFAM" id="SSF101238">
    <property type="entry name" value="XPC-binding domain"/>
    <property type="match status" value="1"/>
</dbReference>
<comment type="function">
    <text evidence="5">Multiubiquitin chain receptor involved in modulation of proteasomal degradation. Involved in nucleotide excision repair.</text>
</comment>
<comment type="subcellular location">
    <subcellularLocation>
        <location evidence="5">Nucleus</location>
    </subcellularLocation>
    <subcellularLocation>
        <location evidence="5">Cytoplasm</location>
    </subcellularLocation>
</comment>
<dbReference type="FunFam" id="1.10.8.10:FF:000003">
    <property type="entry name" value="UV excision repair protein RAD23 homolog"/>
    <property type="match status" value="1"/>
</dbReference>
<evidence type="ECO:0000313" key="7">
    <source>
        <dbReference type="EMBL" id="ORY43484.1"/>
    </source>
</evidence>
<keyword evidence="8" id="KW-1185">Reference proteome</keyword>
<dbReference type="Proteomes" id="UP000193642">
    <property type="component" value="Unassembled WGS sequence"/>
</dbReference>
<dbReference type="InterPro" id="IPR036353">
    <property type="entry name" value="XPC-bd_sf"/>
</dbReference>
<dbReference type="Pfam" id="PF00627">
    <property type="entry name" value="UBA"/>
    <property type="match status" value="2"/>
</dbReference>
<dbReference type="GO" id="GO:0043161">
    <property type="term" value="P:proteasome-mediated ubiquitin-dependent protein catabolic process"/>
    <property type="evidence" value="ECO:0007669"/>
    <property type="project" value="UniProtKB-UniRule"/>
</dbReference>
<keyword evidence="5" id="KW-0963">Cytoplasm</keyword>
<dbReference type="GO" id="GO:0003684">
    <property type="term" value="F:damaged DNA binding"/>
    <property type="evidence" value="ECO:0007669"/>
    <property type="project" value="UniProtKB-UniRule"/>
</dbReference>
<dbReference type="CDD" id="cd14280">
    <property type="entry name" value="UBA1_Rad23_like"/>
    <property type="match status" value="1"/>
</dbReference>
<sequence length="256" mass="27640">MWMQQPKAAPAASSSAPAPALHHCDTCSCSTCAELSTTFDASTLATGTAYQAAVQNLIEMGFPAEQVARAMKAAYNNPDRAAEYLMTEKLIVFGFLGNPDNIEALAPPAAAAPRALELLHQLPLLLLLLLLPAEMDTNSPEFQQFRNLIQAQPHLLQPMLQQIGQSQPELLRVIQQNPDAFLQLLGEGGPEGMMDFGDDDEEGGLPAGAQTIQITPEENAAIERLTALGFDRNLAAQAYFACDKNEELAANYLFEV</sequence>
<dbReference type="InterPro" id="IPR015940">
    <property type="entry name" value="UBA"/>
</dbReference>
<dbReference type="Pfam" id="PF09280">
    <property type="entry name" value="XPC-binding"/>
    <property type="match status" value="1"/>
</dbReference>
<dbReference type="PANTHER" id="PTHR10621">
    <property type="entry name" value="UV EXCISION REPAIR PROTEIN RAD23"/>
    <property type="match status" value="1"/>
</dbReference>
<evidence type="ECO:0000256" key="1">
    <source>
        <dbReference type="ARBA" id="ARBA00022737"/>
    </source>
</evidence>
<accession>A0A1Y2C9E7</accession>
<name>A0A1Y2C9E7_9FUNG</name>
<dbReference type="SMART" id="SM00165">
    <property type="entry name" value="UBA"/>
    <property type="match status" value="2"/>
</dbReference>
<comment type="similarity">
    <text evidence="5">Belongs to the RAD23 family.</text>
</comment>
<dbReference type="InterPro" id="IPR004806">
    <property type="entry name" value="Rad23"/>
</dbReference>
<keyword evidence="2 5" id="KW-0227">DNA damage</keyword>
<dbReference type="Gene3D" id="1.10.8.10">
    <property type="entry name" value="DNA helicase RuvA subunit, C-terminal domain"/>
    <property type="match status" value="2"/>
</dbReference>
<dbReference type="CDD" id="cd14281">
    <property type="entry name" value="UBA2_Rad23_like"/>
    <property type="match status" value="1"/>
</dbReference>
<dbReference type="STRING" id="329046.A0A1Y2C9E7"/>
<dbReference type="InterPro" id="IPR009060">
    <property type="entry name" value="UBA-like_sf"/>
</dbReference>
<dbReference type="GO" id="GO:0005654">
    <property type="term" value="C:nucleoplasm"/>
    <property type="evidence" value="ECO:0007669"/>
    <property type="project" value="TreeGrafter"/>
</dbReference>
<dbReference type="GO" id="GO:0031593">
    <property type="term" value="F:polyubiquitin modification-dependent protein binding"/>
    <property type="evidence" value="ECO:0007669"/>
    <property type="project" value="UniProtKB-UniRule"/>
</dbReference>
<dbReference type="EMBL" id="MCGO01000025">
    <property type="protein sequence ID" value="ORY43484.1"/>
    <property type="molecule type" value="Genomic_DNA"/>
</dbReference>
<dbReference type="PRINTS" id="PR01839">
    <property type="entry name" value="RAD23PROTEIN"/>
</dbReference>
<dbReference type="Gene3D" id="1.10.10.540">
    <property type="entry name" value="XPC-binding domain"/>
    <property type="match status" value="1"/>
</dbReference>
<comment type="caution">
    <text evidence="7">The sequence shown here is derived from an EMBL/GenBank/DDBJ whole genome shotgun (WGS) entry which is preliminary data.</text>
</comment>
<dbReference type="FunFam" id="1.10.8.10:FF:000002">
    <property type="entry name" value="UV excision repair protein RAD23 homolog"/>
    <property type="match status" value="1"/>
</dbReference>
<evidence type="ECO:0000256" key="4">
    <source>
        <dbReference type="ARBA" id="ARBA00023242"/>
    </source>
</evidence>
<dbReference type="AlphaFoldDB" id="A0A1Y2C9E7"/>
<dbReference type="PANTHER" id="PTHR10621:SF0">
    <property type="entry name" value="UV EXCISION REPAIR PROTEIN RAD23"/>
    <property type="match status" value="1"/>
</dbReference>
<evidence type="ECO:0000256" key="5">
    <source>
        <dbReference type="RuleBase" id="RU367049"/>
    </source>
</evidence>
<keyword evidence="4 5" id="KW-0539">Nucleus</keyword>
<dbReference type="GO" id="GO:0006289">
    <property type="term" value="P:nucleotide-excision repair"/>
    <property type="evidence" value="ECO:0007669"/>
    <property type="project" value="UniProtKB-UniRule"/>
</dbReference>
<dbReference type="SUPFAM" id="SSF46934">
    <property type="entry name" value="UBA-like"/>
    <property type="match status" value="2"/>
</dbReference>
<dbReference type="GO" id="GO:0070628">
    <property type="term" value="F:proteasome binding"/>
    <property type="evidence" value="ECO:0007669"/>
    <property type="project" value="TreeGrafter"/>
</dbReference>
<keyword evidence="1" id="KW-0677">Repeat</keyword>
<dbReference type="InterPro" id="IPR015360">
    <property type="entry name" value="XPC-bd"/>
</dbReference>
<evidence type="ECO:0000313" key="8">
    <source>
        <dbReference type="Proteomes" id="UP000193642"/>
    </source>
</evidence>
<proteinExistence type="inferred from homology"/>